<proteinExistence type="predicted"/>
<organism evidence="1 2">
    <name type="scientific">Mesorhizobium ventifaucium</name>
    <dbReference type="NCBI Taxonomy" id="666020"/>
    <lineage>
        <taxon>Bacteria</taxon>
        <taxon>Pseudomonadati</taxon>
        <taxon>Pseudomonadota</taxon>
        <taxon>Alphaproteobacteria</taxon>
        <taxon>Hyphomicrobiales</taxon>
        <taxon>Phyllobacteriaceae</taxon>
        <taxon>Mesorhizobium</taxon>
    </lineage>
</organism>
<keyword evidence="2" id="KW-1185">Reference proteome</keyword>
<comment type="caution">
    <text evidence="1">The sequence shown here is derived from an EMBL/GenBank/DDBJ whole genome shotgun (WGS) entry which is preliminary data.</text>
</comment>
<accession>A0ABN8K8J5</accession>
<sequence length="387" mass="44159">MLDLFTPRFRKEKLHNHFRLISADPDYAKAQPIIQNWATGLLDRRGESQKFINEFQTTFNSSMWELYLNRALIDLGCSVDFSKSAPDFFVRGPGNYEFNIEAVVSDQPPTAKQQKTFNEQDFKTRGALKLAGKIRDKLDLYRGSNGKKHPYSSMSHVRDRPFVIAIAPFDSDLSLTQNNELINMVLLGLTPPVLEGPDLGKQDKMTSLRKPSGAQVDMGVFTNDSFKEISAVFFSTLGTFGKAVVESKIDRLVRATRYRVIDKDRIAPGSELWQVGTHRFQFAALNYLLTQRRESEHQIGGADMLIQHSSFHRETHLDGLQVYFNPYAEVPFDPKFPWPVEIALNYYDVESGEHIQAHPDGALVSRQVYEITPAYIRLLLGRYGFIR</sequence>
<evidence type="ECO:0000313" key="2">
    <source>
        <dbReference type="Proteomes" id="UP001152604"/>
    </source>
</evidence>
<protein>
    <recommendedName>
        <fullName evidence="3">Glycosaminoglycan attachment site</fullName>
    </recommendedName>
</protein>
<dbReference type="EMBL" id="CAKXZS010000034">
    <property type="protein sequence ID" value="CAH2405407.1"/>
    <property type="molecule type" value="Genomic_DNA"/>
</dbReference>
<reference evidence="1" key="1">
    <citation type="submission" date="2022-03" db="EMBL/GenBank/DDBJ databases">
        <authorList>
            <person name="Brunel B."/>
        </authorList>
    </citation>
    <scope>NUCLEOTIDE SEQUENCE</scope>
    <source>
        <strain evidence="1">STM4922sample</strain>
    </source>
</reference>
<dbReference type="Proteomes" id="UP001152604">
    <property type="component" value="Unassembled WGS sequence"/>
</dbReference>
<name>A0ABN8K8J5_9HYPH</name>
<gene>
    <name evidence="1" type="ORF">MES4922_40227</name>
</gene>
<dbReference type="RefSeq" id="WP_254027235.1">
    <property type="nucleotide sequence ID" value="NZ_CAKXZS010000034.1"/>
</dbReference>
<evidence type="ECO:0000313" key="1">
    <source>
        <dbReference type="EMBL" id="CAH2405407.1"/>
    </source>
</evidence>
<evidence type="ECO:0008006" key="3">
    <source>
        <dbReference type="Google" id="ProtNLM"/>
    </source>
</evidence>